<evidence type="ECO:0000313" key="2">
    <source>
        <dbReference type="EMBL" id="CBX92637.1"/>
    </source>
</evidence>
<dbReference type="InParanoid" id="E4ZN34"/>
<gene>
    <name evidence="2" type="ORF">LEMA_P053430.1</name>
</gene>
<dbReference type="GO" id="GO:0008270">
    <property type="term" value="F:zinc ion binding"/>
    <property type="evidence" value="ECO:0007669"/>
    <property type="project" value="InterPro"/>
</dbReference>
<dbReference type="Proteomes" id="UP000002668">
    <property type="component" value="Genome"/>
</dbReference>
<dbReference type="InterPro" id="IPR036864">
    <property type="entry name" value="Zn2-C6_fun-type_DNA-bd_sf"/>
</dbReference>
<dbReference type="EMBL" id="FP929094">
    <property type="protein sequence ID" value="CBX92637.1"/>
    <property type="molecule type" value="Genomic_DNA"/>
</dbReference>
<evidence type="ECO:0000256" key="1">
    <source>
        <dbReference type="SAM" id="MobiDB-lite"/>
    </source>
</evidence>
<dbReference type="OrthoDB" id="10261408at2759"/>
<dbReference type="HOGENOM" id="CLU_1731800_0_0_1"/>
<dbReference type="eggNOG" id="ENOG502R9PT">
    <property type="taxonomic scope" value="Eukaryota"/>
</dbReference>
<feature type="region of interest" description="Disordered" evidence="1">
    <location>
        <begin position="131"/>
        <end position="151"/>
    </location>
</feature>
<evidence type="ECO:0000313" key="3">
    <source>
        <dbReference type="Proteomes" id="UP000002668"/>
    </source>
</evidence>
<dbReference type="Gene3D" id="4.10.240.10">
    <property type="entry name" value="Zn(2)-C6 fungal-type DNA-binding domain"/>
    <property type="match status" value="1"/>
</dbReference>
<protein>
    <submittedName>
        <fullName evidence="2">Predicted protein</fullName>
    </submittedName>
</protein>
<dbReference type="VEuPathDB" id="FungiDB:LEMA_P053430.1"/>
<reference evidence="3" key="1">
    <citation type="journal article" date="2011" name="Nat. Commun.">
        <title>Effector diversification within compartments of the Leptosphaeria maculans genome affected by Repeat-Induced Point mutations.</title>
        <authorList>
            <person name="Rouxel T."/>
            <person name="Grandaubert J."/>
            <person name="Hane J.K."/>
            <person name="Hoede C."/>
            <person name="van de Wouw A.P."/>
            <person name="Couloux A."/>
            <person name="Dominguez V."/>
            <person name="Anthouard V."/>
            <person name="Bally P."/>
            <person name="Bourras S."/>
            <person name="Cozijnsen A.J."/>
            <person name="Ciuffetti L.M."/>
            <person name="Degrave A."/>
            <person name="Dilmaghani A."/>
            <person name="Duret L."/>
            <person name="Fudal I."/>
            <person name="Goodwin S.B."/>
            <person name="Gout L."/>
            <person name="Glaser N."/>
            <person name="Linglin J."/>
            <person name="Kema G.H.J."/>
            <person name="Lapalu N."/>
            <person name="Lawrence C.B."/>
            <person name="May K."/>
            <person name="Meyer M."/>
            <person name="Ollivier B."/>
            <person name="Poulain J."/>
            <person name="Schoch C.L."/>
            <person name="Simon A."/>
            <person name="Spatafora J.W."/>
            <person name="Stachowiak A."/>
            <person name="Turgeon B.G."/>
            <person name="Tyler B.M."/>
            <person name="Vincent D."/>
            <person name="Weissenbach J."/>
            <person name="Amselem J."/>
            <person name="Quesneville H."/>
            <person name="Oliver R.P."/>
            <person name="Wincker P."/>
            <person name="Balesdent M.-H."/>
            <person name="Howlett B.J."/>
        </authorList>
    </citation>
    <scope>NUCLEOTIDE SEQUENCE [LARGE SCALE GENOMIC DNA]</scope>
    <source>
        <strain evidence="3">JN3 / isolate v23.1.3 / race Av1-4-5-6-7-8</strain>
    </source>
</reference>
<feature type="region of interest" description="Disordered" evidence="1">
    <location>
        <begin position="17"/>
        <end position="53"/>
    </location>
</feature>
<accession>E4ZN34</accession>
<dbReference type="AlphaFoldDB" id="E4ZN34"/>
<dbReference type="GO" id="GO:0000981">
    <property type="term" value="F:DNA-binding transcription factor activity, RNA polymerase II-specific"/>
    <property type="evidence" value="ECO:0007669"/>
    <property type="project" value="InterPro"/>
</dbReference>
<sequence length="151" mass="16517">MQWTEIVVSSLLGSNVSPFRAKRQDGPPAGPIDREYTSSATPTPRSSPACDGERPRCCECTARESACQYTETESTQTKRRRADVEELFELLRTLPEESAFELLARIRAGADTRELVETMQYGNLLVQFASASTAGSQDSQDNQQCSGGSST</sequence>
<keyword evidence="3" id="KW-1185">Reference proteome</keyword>
<dbReference type="STRING" id="985895.E4ZN34"/>
<organism evidence="3">
    <name type="scientific">Leptosphaeria maculans (strain JN3 / isolate v23.1.3 / race Av1-4-5-6-7-8)</name>
    <name type="common">Blackleg fungus</name>
    <name type="synonym">Phoma lingam</name>
    <dbReference type="NCBI Taxonomy" id="985895"/>
    <lineage>
        <taxon>Eukaryota</taxon>
        <taxon>Fungi</taxon>
        <taxon>Dikarya</taxon>
        <taxon>Ascomycota</taxon>
        <taxon>Pezizomycotina</taxon>
        <taxon>Dothideomycetes</taxon>
        <taxon>Pleosporomycetidae</taxon>
        <taxon>Pleosporales</taxon>
        <taxon>Pleosporineae</taxon>
        <taxon>Leptosphaeriaceae</taxon>
        <taxon>Plenodomus</taxon>
        <taxon>Plenodomus lingam/Leptosphaeria maculans species complex</taxon>
    </lineage>
</organism>
<name>E4ZN34_LEPMJ</name>
<proteinExistence type="predicted"/>
<feature type="compositionally biased region" description="Low complexity" evidence="1">
    <location>
        <begin position="37"/>
        <end position="49"/>
    </location>
</feature>